<organism evidence="1 2">
    <name type="scientific">Ensete ventricosum</name>
    <name type="common">Abyssinian banana</name>
    <name type="synonym">Musa ensete</name>
    <dbReference type="NCBI Taxonomy" id="4639"/>
    <lineage>
        <taxon>Eukaryota</taxon>
        <taxon>Viridiplantae</taxon>
        <taxon>Streptophyta</taxon>
        <taxon>Embryophyta</taxon>
        <taxon>Tracheophyta</taxon>
        <taxon>Spermatophyta</taxon>
        <taxon>Magnoliopsida</taxon>
        <taxon>Liliopsida</taxon>
        <taxon>Zingiberales</taxon>
        <taxon>Musaceae</taxon>
        <taxon>Ensete</taxon>
    </lineage>
</organism>
<gene>
    <name evidence="1" type="ORF">B296_00032884</name>
</gene>
<protein>
    <submittedName>
        <fullName evidence="1">Uncharacterized protein</fullName>
    </submittedName>
</protein>
<proteinExistence type="predicted"/>
<evidence type="ECO:0000313" key="1">
    <source>
        <dbReference type="EMBL" id="RRT59676.1"/>
    </source>
</evidence>
<name>A0A426Z6T9_ENSVE</name>
<reference evidence="1 2" key="1">
    <citation type="journal article" date="2014" name="Agronomy (Basel)">
        <title>A Draft Genome Sequence for Ensete ventricosum, the Drought-Tolerant Tree Against Hunger.</title>
        <authorList>
            <person name="Harrison J."/>
            <person name="Moore K.A."/>
            <person name="Paszkiewicz K."/>
            <person name="Jones T."/>
            <person name="Grant M."/>
            <person name="Ambacheew D."/>
            <person name="Muzemil S."/>
            <person name="Studholme D.J."/>
        </authorList>
    </citation>
    <scope>NUCLEOTIDE SEQUENCE [LARGE SCALE GENOMIC DNA]</scope>
</reference>
<accession>A0A426Z6T9</accession>
<dbReference type="AlphaFoldDB" id="A0A426Z6T9"/>
<sequence length="162" mass="17098">MMATGRGSPECLTDARVLGRVLALDSAGSLSSFVALGRVLALHSAGSLSSFVALGRVLALHSDGSVSFVALGGQDPPKQCLKDSCVGDGCSVCWGLQGRRMHARRAPPKPLKTDTYPSRYSALTPATLTRSTTTVGPTPSLLNYMKSLNPLLVHYFNDSKHP</sequence>
<comment type="caution">
    <text evidence="1">The sequence shown here is derived from an EMBL/GenBank/DDBJ whole genome shotgun (WGS) entry which is preliminary data.</text>
</comment>
<dbReference type="EMBL" id="AMZH03008116">
    <property type="protein sequence ID" value="RRT59676.1"/>
    <property type="molecule type" value="Genomic_DNA"/>
</dbReference>
<dbReference type="Proteomes" id="UP000287651">
    <property type="component" value="Unassembled WGS sequence"/>
</dbReference>
<evidence type="ECO:0000313" key="2">
    <source>
        <dbReference type="Proteomes" id="UP000287651"/>
    </source>
</evidence>